<evidence type="ECO:0008006" key="2">
    <source>
        <dbReference type="Google" id="ProtNLM"/>
    </source>
</evidence>
<evidence type="ECO:0000313" key="1">
    <source>
        <dbReference type="EMBL" id="QHT19145.1"/>
    </source>
</evidence>
<dbReference type="Pfam" id="PF13385">
    <property type="entry name" value="Laminin_G_3"/>
    <property type="match status" value="1"/>
</dbReference>
<name>A0A6C0DV89_9ZZZZ</name>
<proteinExistence type="predicted"/>
<accession>A0A6C0DV89</accession>
<dbReference type="EMBL" id="MN739662">
    <property type="protein sequence ID" value="QHT19145.1"/>
    <property type="molecule type" value="Genomic_DNA"/>
</dbReference>
<protein>
    <recommendedName>
        <fullName evidence="2">Lectin/glucanase superfamily protein</fullName>
    </recommendedName>
</protein>
<dbReference type="SUPFAM" id="SSF49899">
    <property type="entry name" value="Concanavalin A-like lectins/glucanases"/>
    <property type="match status" value="1"/>
</dbReference>
<organism evidence="1">
    <name type="scientific">viral metagenome</name>
    <dbReference type="NCBI Taxonomy" id="1070528"/>
    <lineage>
        <taxon>unclassified sequences</taxon>
        <taxon>metagenomes</taxon>
        <taxon>organismal metagenomes</taxon>
    </lineage>
</organism>
<sequence length="221" mass="24349">MNPIIIILGILIVVIIYLLYSQLFPSSIVISNVASLSHPNPPITSFANPGASRYALGIWIYMNSLSNSYTNVIYSRNDNANYALCLEPSSGPTLHFDINSYYGRESTVITDNFPIQKWVCLLISVDNQFIDTYLDGKLVVSTKLQGQPGPYSNDSNANPISLASNVDGSITRFTRWTTPINPQQAYDFYMAGNGTSVLNSRYGASLNILKDNILSSSIPLF</sequence>
<dbReference type="AlphaFoldDB" id="A0A6C0DV89"/>
<reference evidence="1" key="1">
    <citation type="journal article" date="2020" name="Nature">
        <title>Giant virus diversity and host interactions through global metagenomics.</title>
        <authorList>
            <person name="Schulz F."/>
            <person name="Roux S."/>
            <person name="Paez-Espino D."/>
            <person name="Jungbluth S."/>
            <person name="Walsh D.A."/>
            <person name="Denef V.J."/>
            <person name="McMahon K.D."/>
            <person name="Konstantinidis K.T."/>
            <person name="Eloe-Fadrosh E.A."/>
            <person name="Kyrpides N.C."/>
            <person name="Woyke T."/>
        </authorList>
    </citation>
    <scope>NUCLEOTIDE SEQUENCE</scope>
    <source>
        <strain evidence="1">GVMAG-M-3300023174-49</strain>
    </source>
</reference>
<dbReference type="Gene3D" id="2.60.120.200">
    <property type="match status" value="1"/>
</dbReference>
<dbReference type="InterPro" id="IPR013320">
    <property type="entry name" value="ConA-like_dom_sf"/>
</dbReference>